<keyword evidence="2" id="KW-0812">Transmembrane</keyword>
<comment type="subcellular location">
    <subcellularLocation>
        <location evidence="1">Membrane</location>
        <topology evidence="1">Single-pass membrane protein</topology>
    </subcellularLocation>
</comment>
<sequence length="87" mass="9447">MSLIEKLLAKAAPSNSAPAAAQAVKVLVRVYLDSAGHVTDVAIRKSCGDPELDARAQREIAVMRFPGKSRGAKTSHNWHDLTYTIHH</sequence>
<protein>
    <submittedName>
        <fullName evidence="6">TonB family C-terminal domain protein</fullName>
    </submittedName>
</protein>
<dbReference type="GO" id="GO:0055085">
    <property type="term" value="P:transmembrane transport"/>
    <property type="evidence" value="ECO:0007669"/>
    <property type="project" value="InterPro"/>
</dbReference>
<dbReference type="Gene3D" id="3.30.1150.10">
    <property type="match status" value="1"/>
</dbReference>
<evidence type="ECO:0000313" key="9">
    <source>
        <dbReference type="Proteomes" id="UP000074914"/>
    </source>
</evidence>
<reference evidence="8 9" key="1">
    <citation type="submission" date="2015-11" db="EMBL/GenBank/DDBJ databases">
        <title>Exploring the genomic traits of fungus-feeding bacterial genus Collimonas.</title>
        <authorList>
            <person name="Song C."/>
            <person name="Schmidt R."/>
            <person name="de Jager V."/>
            <person name="Krzyzanowska D."/>
            <person name="Jongedijk E."/>
            <person name="Cankar K."/>
            <person name="Beekwilder J."/>
            <person name="van Veen A."/>
            <person name="de Boer W."/>
            <person name="van Veen J.A."/>
            <person name="Garbeva P."/>
        </authorList>
    </citation>
    <scope>NUCLEOTIDE SEQUENCE [LARGE SCALE GENOMIC DNA]</scope>
    <source>
        <strain evidence="7 9">Ter291</strain>
        <strain evidence="6 8">Ter91</strain>
    </source>
</reference>
<evidence type="ECO:0000256" key="4">
    <source>
        <dbReference type="ARBA" id="ARBA00023136"/>
    </source>
</evidence>
<dbReference type="KEGG" id="cpra:CPter91_4498"/>
<dbReference type="RefSeq" id="WP_061943553.1">
    <property type="nucleotide sequence ID" value="NZ_CP013234.1"/>
</dbReference>
<evidence type="ECO:0000313" key="6">
    <source>
        <dbReference type="EMBL" id="AMP06805.1"/>
    </source>
</evidence>
<dbReference type="InterPro" id="IPR006260">
    <property type="entry name" value="TonB/TolA_C"/>
</dbReference>
<dbReference type="OrthoDB" id="9016560at2"/>
<dbReference type="GO" id="GO:0016020">
    <property type="term" value="C:membrane"/>
    <property type="evidence" value="ECO:0007669"/>
    <property type="project" value="UniProtKB-SubCell"/>
</dbReference>
<dbReference type="EMBL" id="CP013236">
    <property type="protein sequence ID" value="AMP16657.1"/>
    <property type="molecule type" value="Genomic_DNA"/>
</dbReference>
<accession>A0A127QAC2</accession>
<dbReference type="Proteomes" id="UP000074914">
    <property type="component" value="Chromosome"/>
</dbReference>
<dbReference type="SUPFAM" id="SSF74653">
    <property type="entry name" value="TolA/TonB C-terminal domain"/>
    <property type="match status" value="1"/>
</dbReference>
<dbReference type="PATRIC" id="fig|279113.10.peg.4408"/>
<dbReference type="AlphaFoldDB" id="A0A127QAC2"/>
<name>A0A127QAC2_9BURK</name>
<evidence type="ECO:0000313" key="7">
    <source>
        <dbReference type="EMBL" id="AMP16657.1"/>
    </source>
</evidence>
<evidence type="ECO:0000313" key="8">
    <source>
        <dbReference type="Proteomes" id="UP000074561"/>
    </source>
</evidence>
<evidence type="ECO:0000259" key="5">
    <source>
        <dbReference type="Pfam" id="PF03544"/>
    </source>
</evidence>
<evidence type="ECO:0000256" key="3">
    <source>
        <dbReference type="ARBA" id="ARBA00022989"/>
    </source>
</evidence>
<gene>
    <name evidence="7" type="ORF">CPter291_4431</name>
    <name evidence="6" type="ORF">CPter91_4498</name>
</gene>
<feature type="domain" description="TonB C-terminal" evidence="5">
    <location>
        <begin position="20"/>
        <end position="70"/>
    </location>
</feature>
<keyword evidence="4" id="KW-0472">Membrane</keyword>
<dbReference type="NCBIfam" id="TIGR01352">
    <property type="entry name" value="tonB_Cterm"/>
    <property type="match status" value="1"/>
</dbReference>
<proteinExistence type="predicted"/>
<dbReference type="STRING" id="279113.CPter91_4498"/>
<keyword evidence="3" id="KW-1133">Transmembrane helix</keyword>
<evidence type="ECO:0000256" key="1">
    <source>
        <dbReference type="ARBA" id="ARBA00004167"/>
    </source>
</evidence>
<dbReference type="EMBL" id="CP013234">
    <property type="protein sequence ID" value="AMP06805.1"/>
    <property type="molecule type" value="Genomic_DNA"/>
</dbReference>
<dbReference type="Proteomes" id="UP000074561">
    <property type="component" value="Chromosome"/>
</dbReference>
<dbReference type="Pfam" id="PF03544">
    <property type="entry name" value="TonB_C"/>
    <property type="match status" value="1"/>
</dbReference>
<keyword evidence="9" id="KW-1185">Reference proteome</keyword>
<organism evidence="6 8">
    <name type="scientific">Collimonas pratensis</name>
    <dbReference type="NCBI Taxonomy" id="279113"/>
    <lineage>
        <taxon>Bacteria</taxon>
        <taxon>Pseudomonadati</taxon>
        <taxon>Pseudomonadota</taxon>
        <taxon>Betaproteobacteria</taxon>
        <taxon>Burkholderiales</taxon>
        <taxon>Oxalobacteraceae</taxon>
        <taxon>Collimonas</taxon>
    </lineage>
</organism>
<evidence type="ECO:0000256" key="2">
    <source>
        <dbReference type="ARBA" id="ARBA00022692"/>
    </source>
</evidence>
<dbReference type="InterPro" id="IPR037682">
    <property type="entry name" value="TonB_C"/>
</dbReference>